<evidence type="ECO:0000259" key="3">
    <source>
        <dbReference type="Pfam" id="PF12508"/>
    </source>
</evidence>
<feature type="region of interest" description="Disordered" evidence="1">
    <location>
        <begin position="1"/>
        <end position="29"/>
    </location>
</feature>
<protein>
    <submittedName>
        <fullName evidence="4">Conjugative transposon protein TraM</fullName>
    </submittedName>
</protein>
<feature type="domain" description="Conjugative transposon TraM C-terminal" evidence="3">
    <location>
        <begin position="300"/>
        <end position="447"/>
    </location>
</feature>
<proteinExistence type="predicted"/>
<organism evidence="4 5">
    <name type="scientific">Hymenobacter wooponensis</name>
    <dbReference type="NCBI Taxonomy" id="1525360"/>
    <lineage>
        <taxon>Bacteria</taxon>
        <taxon>Pseudomonadati</taxon>
        <taxon>Bacteroidota</taxon>
        <taxon>Cytophagia</taxon>
        <taxon>Cytophagales</taxon>
        <taxon>Hymenobacteraceae</taxon>
        <taxon>Hymenobacter</taxon>
    </lineage>
</organism>
<dbReference type="Proteomes" id="UP000298284">
    <property type="component" value="Unassembled WGS sequence"/>
</dbReference>
<dbReference type="EMBL" id="SRKZ01000011">
    <property type="protein sequence ID" value="TGD76989.1"/>
    <property type="molecule type" value="Genomic_DNA"/>
</dbReference>
<evidence type="ECO:0000313" key="4">
    <source>
        <dbReference type="EMBL" id="TGD76989.1"/>
    </source>
</evidence>
<feature type="transmembrane region" description="Helical" evidence="2">
    <location>
        <begin position="42"/>
        <end position="61"/>
    </location>
</feature>
<feature type="region of interest" description="Disordered" evidence="1">
    <location>
        <begin position="187"/>
        <end position="220"/>
    </location>
</feature>
<accession>A0A4Z0MBW7</accession>
<keyword evidence="5" id="KW-1185">Reference proteome</keyword>
<keyword evidence="2" id="KW-0812">Transmembrane</keyword>
<name>A0A4Z0MBW7_9BACT</name>
<dbReference type="OrthoDB" id="866603at2"/>
<evidence type="ECO:0000256" key="2">
    <source>
        <dbReference type="SAM" id="Phobius"/>
    </source>
</evidence>
<evidence type="ECO:0000313" key="5">
    <source>
        <dbReference type="Proteomes" id="UP000298284"/>
    </source>
</evidence>
<gene>
    <name evidence="4" type="primary">traM</name>
    <name evidence="4" type="ORF">EU557_24750</name>
</gene>
<feature type="compositionally biased region" description="Polar residues" evidence="1">
    <location>
        <begin position="1"/>
        <end position="11"/>
    </location>
</feature>
<sequence length="463" mass="49508">MEPITSPNQPAVQPPNPDNEQEQRPAAVVEKRTPTEILRTNWMAFAGLLLVLVVGGLFLWLKSAKEAAQQEKEPVAAASANIEPEIASPETSPFSPVASPSAQIEAQRRAEMDAKSAPATPTDEDVVDVFAVDTTGQALRRRRRAQAAARRAEAARVAAADVDTIETTIQDPSTGSYRPETLVVPRRRITASGGGSRRRSSSAARSLVPARDADGTPFETDPDVLAMLASSPPETRAAYERMTGKRYRDPNQTAQLLATRMNAPGMDGFNTVKVGGSSSRMMAQGNYQQQQQLTPDVFFKCVINGEQKVRTGSVVILRLLEDAVVSGVTFPKNMVFAAVATVGNNNVTLEVNRLGPTRVDADIYDFNYMPGIMIDPVKRIAKDASMAGSDLQQQTTQELSTAIDRSASAANSVVGVGGRVAATVLSRPKTRTKLRDVLLPDGYPILITTAAAGQLGPEAASGR</sequence>
<reference evidence="4 5" key="1">
    <citation type="submission" date="2019-04" db="EMBL/GenBank/DDBJ databases">
        <authorList>
            <person name="Feng G."/>
            <person name="Zhang J."/>
            <person name="Zhu H."/>
        </authorList>
    </citation>
    <scope>NUCLEOTIDE SEQUENCE [LARGE SCALE GENOMIC DNA]</scope>
    <source>
        <strain evidence="4 5">JCM 19491</strain>
    </source>
</reference>
<keyword evidence="2" id="KW-0472">Membrane</keyword>
<dbReference type="Pfam" id="PF12508">
    <property type="entry name" value="Transposon_TraM"/>
    <property type="match status" value="1"/>
</dbReference>
<evidence type="ECO:0000256" key="1">
    <source>
        <dbReference type="SAM" id="MobiDB-lite"/>
    </source>
</evidence>
<dbReference type="AlphaFoldDB" id="A0A4Z0MBW7"/>
<keyword evidence="2" id="KW-1133">Transmembrane helix</keyword>
<dbReference type="InterPro" id="IPR055407">
    <property type="entry name" value="TraM_C"/>
</dbReference>
<comment type="caution">
    <text evidence="4">The sequence shown here is derived from an EMBL/GenBank/DDBJ whole genome shotgun (WGS) entry which is preliminary data.</text>
</comment>
<dbReference type="RefSeq" id="WP_135533118.1">
    <property type="nucleotide sequence ID" value="NZ_SRKZ01000011.1"/>
</dbReference>